<dbReference type="Proteomes" id="UP000016923">
    <property type="component" value="Unassembled WGS sequence"/>
</dbReference>
<dbReference type="HOGENOM" id="CLU_154773_0_0_1"/>
<sequence>MSNVTCPAGNFLPELSTISIPHNTSVIVIPGSNASDAAMVNCCFPQPVAVADSCYEWCEVQDNMTLMEFNGCLLASGKTTNVSNIVGLSSDSVPGPSATTLLKLGLWTLLVSGAATLL</sequence>
<reference evidence="1 2" key="1">
    <citation type="journal article" date="2013" name="BMC Genomics">
        <title>The genome and transcriptome of the pine saprophyte Ophiostoma piceae, and a comparison with the bark beetle-associated pine pathogen Grosmannia clavigera.</title>
        <authorList>
            <person name="Haridas S."/>
            <person name="Wang Y."/>
            <person name="Lim L."/>
            <person name="Massoumi Alamouti S."/>
            <person name="Jackman S."/>
            <person name="Docking R."/>
            <person name="Robertson G."/>
            <person name="Birol I."/>
            <person name="Bohlmann J."/>
            <person name="Breuil C."/>
        </authorList>
    </citation>
    <scope>NUCLEOTIDE SEQUENCE [LARGE SCALE GENOMIC DNA]</scope>
    <source>
        <strain evidence="1 2">UAMH 11346</strain>
    </source>
</reference>
<dbReference type="AlphaFoldDB" id="S3C0Z4"/>
<name>S3C0Z4_OPHP1</name>
<protein>
    <submittedName>
        <fullName evidence="1">Uncharacterized protein</fullName>
    </submittedName>
</protein>
<dbReference type="eggNOG" id="ENOG502R74G">
    <property type="taxonomic scope" value="Eukaryota"/>
</dbReference>
<evidence type="ECO:0000313" key="1">
    <source>
        <dbReference type="EMBL" id="EPE06407.1"/>
    </source>
</evidence>
<accession>S3C0Z4</accession>
<dbReference type="VEuPathDB" id="FungiDB:F503_02535"/>
<gene>
    <name evidence="1" type="ORF">F503_02535</name>
</gene>
<evidence type="ECO:0000313" key="2">
    <source>
        <dbReference type="Proteomes" id="UP000016923"/>
    </source>
</evidence>
<proteinExistence type="predicted"/>
<dbReference type="EMBL" id="KE148153">
    <property type="protein sequence ID" value="EPE06407.1"/>
    <property type="molecule type" value="Genomic_DNA"/>
</dbReference>
<dbReference type="OrthoDB" id="5238182at2759"/>
<keyword evidence="2" id="KW-1185">Reference proteome</keyword>
<organism evidence="1 2">
    <name type="scientific">Ophiostoma piceae (strain UAMH 11346)</name>
    <name type="common">Sap stain fungus</name>
    <dbReference type="NCBI Taxonomy" id="1262450"/>
    <lineage>
        <taxon>Eukaryota</taxon>
        <taxon>Fungi</taxon>
        <taxon>Dikarya</taxon>
        <taxon>Ascomycota</taxon>
        <taxon>Pezizomycotina</taxon>
        <taxon>Sordariomycetes</taxon>
        <taxon>Sordariomycetidae</taxon>
        <taxon>Ophiostomatales</taxon>
        <taxon>Ophiostomataceae</taxon>
        <taxon>Ophiostoma</taxon>
    </lineage>
</organism>